<dbReference type="SUPFAM" id="SSF52058">
    <property type="entry name" value="L domain-like"/>
    <property type="match status" value="2"/>
</dbReference>
<dbReference type="OMA" id="CPDVMNL"/>
<feature type="domain" description="Disease resistance protein winged helix" evidence="8">
    <location>
        <begin position="428"/>
        <end position="498"/>
    </location>
</feature>
<proteinExistence type="predicted"/>
<dbReference type="EMBL" id="LRBV02000003">
    <property type="status" value="NOT_ANNOTATED_CDS"/>
    <property type="molecule type" value="Genomic_DNA"/>
</dbReference>
<reference evidence="10 11" key="1">
    <citation type="journal article" date="2016" name="G3 (Bethesda)">
        <title>First Draft Assembly and Annotation of the Genome of a California Endemic Oak Quercus lobata Nee (Fagaceae).</title>
        <authorList>
            <person name="Sork V.L."/>
            <person name="Fitz-Gibbon S.T."/>
            <person name="Puiu D."/>
            <person name="Crepeau M."/>
            <person name="Gugger P.F."/>
            <person name="Sherman R."/>
            <person name="Stevens K."/>
            <person name="Langley C.H."/>
            <person name="Pellegrini M."/>
            <person name="Salzberg S.L."/>
        </authorList>
    </citation>
    <scope>NUCLEOTIDE SEQUENCE [LARGE SCALE GENOMIC DNA]</scope>
    <source>
        <strain evidence="10 11">cv. SW786</strain>
    </source>
</reference>
<dbReference type="InParanoid" id="A0A7N2L5B5"/>
<evidence type="ECO:0000313" key="11">
    <source>
        <dbReference type="Proteomes" id="UP000594261"/>
    </source>
</evidence>
<evidence type="ECO:0000259" key="9">
    <source>
        <dbReference type="Pfam" id="PF25019"/>
    </source>
</evidence>
<keyword evidence="1" id="KW-0433">Leucine-rich repeat</keyword>
<dbReference type="PRINTS" id="PR00364">
    <property type="entry name" value="DISEASERSIST"/>
</dbReference>
<keyword evidence="3" id="KW-0547">Nucleotide-binding</keyword>
<dbReference type="InterPro" id="IPR032675">
    <property type="entry name" value="LRR_dom_sf"/>
</dbReference>
<evidence type="ECO:0000256" key="4">
    <source>
        <dbReference type="ARBA" id="ARBA00022821"/>
    </source>
</evidence>
<dbReference type="Pfam" id="PF00931">
    <property type="entry name" value="NB-ARC"/>
    <property type="match status" value="1"/>
</dbReference>
<evidence type="ECO:0000259" key="6">
    <source>
        <dbReference type="Pfam" id="PF00931"/>
    </source>
</evidence>
<dbReference type="Gene3D" id="1.10.8.430">
    <property type="entry name" value="Helical domain of apoptotic protease-activating factors"/>
    <property type="match status" value="1"/>
</dbReference>
<reference evidence="10" key="2">
    <citation type="submission" date="2021-01" db="UniProtKB">
        <authorList>
            <consortium name="EnsemblPlants"/>
        </authorList>
    </citation>
    <scope>IDENTIFICATION</scope>
</reference>
<dbReference type="PANTHER" id="PTHR36766:SF38">
    <property type="entry name" value="DISEASE RESISTANCE PROTEIN RGA3"/>
    <property type="match status" value="1"/>
</dbReference>
<dbReference type="InterPro" id="IPR041118">
    <property type="entry name" value="Rx_N"/>
</dbReference>
<evidence type="ECO:0000256" key="3">
    <source>
        <dbReference type="ARBA" id="ARBA00022741"/>
    </source>
</evidence>
<dbReference type="EnsemblPlants" id="QL03p011881:mrna">
    <property type="protein sequence ID" value="QL03p011881:mrna:CDS:1"/>
    <property type="gene ID" value="QL03p011881"/>
</dbReference>
<dbReference type="Pfam" id="PF23559">
    <property type="entry name" value="WHD_DRP"/>
    <property type="match status" value="1"/>
</dbReference>
<dbReference type="AlphaFoldDB" id="A0A7N2L5B5"/>
<dbReference type="GO" id="GO:0005524">
    <property type="term" value="F:ATP binding"/>
    <property type="evidence" value="ECO:0007669"/>
    <property type="project" value="UniProtKB-KW"/>
</dbReference>
<dbReference type="GO" id="GO:0051707">
    <property type="term" value="P:response to other organism"/>
    <property type="evidence" value="ECO:0007669"/>
    <property type="project" value="UniProtKB-ARBA"/>
</dbReference>
<keyword evidence="5" id="KW-0067">ATP-binding</keyword>
<dbReference type="Gramene" id="QL03p011881:mrna">
    <property type="protein sequence ID" value="QL03p011881:mrna:CDS:1"/>
    <property type="gene ID" value="QL03p011881"/>
</dbReference>
<feature type="domain" description="R13L1/DRL21-like LRR repeat region" evidence="9">
    <location>
        <begin position="709"/>
        <end position="834"/>
    </location>
</feature>
<dbReference type="Pfam" id="PF25019">
    <property type="entry name" value="LRR_R13L1-DRL21"/>
    <property type="match status" value="1"/>
</dbReference>
<evidence type="ECO:0000259" key="8">
    <source>
        <dbReference type="Pfam" id="PF23559"/>
    </source>
</evidence>
<sequence>MAEAFPFGVAQDIIGRLSSTTFEEIGSIWGFSDDFRKLKDTISTILALLLDAEEQQNMNRQVKDWIMKFKDAVYDADDLLTDFSTEHSRGEVMGGQKKMAKKVRTFFSSSNQLAFFLKMGRKINAIRKRLDEIAEESNNFQLAERPLQQTVVTEYRDRTRPFIHEKVLGRDEDKENIIDLLLKIDEEENVSFISIVGVGGVGKTTLAQCVYNDEIVNTYFELRMWVRVSDVFDVRTIVEKIIQSATGWKPENLSIDEQYKIRKVLERKKYLLVLDDMLDDMSNEDAEKWSNLKSFLMGGAKGSKVLITTQSRLVATTTSTVSPYFLDGLLQDQSWSLLKQMAFEGEDIDSKFEAIGMEIVQKCRRVPLALKIIGRMLYFKRTVDEWLDFKDKELTFEKLGEDGVLPILKLSYDHLPLHLKYCFVYCSMFPKDYEIRTLTLIQLWIAQGFIQSLDDKQLEVAHEYCMDLLWRSFFLKTKEDYLGNVICFKMHDLFHDLAQSLLTTECKFFYFNAQNVNENVGGHLSFPNYHAFEENISLFIKLKKTRTFILTSDPRYLDQKVEEESSFRQLVSPDQKVKKESSLKRLISSFRCLRVLDLHDLRIVMVPNSIDKLKYLKYLDLSENDVEVLPCSIIRLLNLETLKLSRCIKLKGLPKDIYKMVNLKHLEIDGCKSLTHMPFGLGQLTLHTLPLFVVSKDPIISSSKHCGGLAELKMLDKVRGELHIKNLAWLKNATAEIKDANLGVKQHLRVLKLSWNSEGIDDTHVHDDENSLEGLQPHHGLKTLQVIGYQGKRLSTWLPKLTSLVKLEIWQCVWQHLSPLYELPFLQELYLKNMIGLEYISDREITDEVSTSLASPFFPALKSLKLWDCPNLKGWWKSDIVEVNIDNDQGNLATRASTSSQRISLPSFHSLSYLYIRNCIRLTCMPLFPSLEEGLILSNANLKPLQQTMEMTMNMTTASSLSSSSSPPLSNLKSLSLFYMQDIESLSEDWLQKLTSLECLHIWMCPRLKFLSRSMQLLTSLKKLEIGDCEEVDLINDKSDNGTKWLTSLQELRLTNFPYLKTLPEWIGNLKLLQILKIDNFPSLISLPEWIGNLKSLQKLEIYLCPELTALPEGMRKLVSLQCLEIIGCPHLKERYQKEMSDFSLAHVPIFRND</sequence>
<dbReference type="InterPro" id="IPR002182">
    <property type="entry name" value="NB-ARC"/>
</dbReference>
<feature type="domain" description="NB-ARC" evidence="6">
    <location>
        <begin position="172"/>
        <end position="346"/>
    </location>
</feature>
<feature type="domain" description="Disease resistance N-terminal" evidence="7">
    <location>
        <begin position="12"/>
        <end position="98"/>
    </location>
</feature>
<evidence type="ECO:0000256" key="1">
    <source>
        <dbReference type="ARBA" id="ARBA00022614"/>
    </source>
</evidence>
<dbReference type="Pfam" id="PF18052">
    <property type="entry name" value="Rx_N"/>
    <property type="match status" value="1"/>
</dbReference>
<evidence type="ECO:0008006" key="12">
    <source>
        <dbReference type="Google" id="ProtNLM"/>
    </source>
</evidence>
<dbReference type="InterPro" id="IPR027417">
    <property type="entry name" value="P-loop_NTPase"/>
</dbReference>
<dbReference type="InterPro" id="IPR056789">
    <property type="entry name" value="LRR_R13L1-DRL21"/>
</dbReference>
<dbReference type="GO" id="GO:0006952">
    <property type="term" value="P:defense response"/>
    <property type="evidence" value="ECO:0007669"/>
    <property type="project" value="UniProtKB-KW"/>
</dbReference>
<evidence type="ECO:0000256" key="5">
    <source>
        <dbReference type="ARBA" id="ARBA00022840"/>
    </source>
</evidence>
<dbReference type="FunFam" id="1.10.10.10:FF:000322">
    <property type="entry name" value="Probable disease resistance protein At1g63360"/>
    <property type="match status" value="1"/>
</dbReference>
<dbReference type="PANTHER" id="PTHR36766">
    <property type="entry name" value="PLANT BROAD-SPECTRUM MILDEW RESISTANCE PROTEIN RPW8"/>
    <property type="match status" value="1"/>
</dbReference>
<dbReference type="Gene3D" id="1.20.5.4130">
    <property type="match status" value="1"/>
</dbReference>
<dbReference type="Gene3D" id="1.10.10.10">
    <property type="entry name" value="Winged helix-like DNA-binding domain superfamily/Winged helix DNA-binding domain"/>
    <property type="match status" value="1"/>
</dbReference>
<keyword evidence="4" id="KW-0611">Plant defense</keyword>
<keyword evidence="2" id="KW-0677">Repeat</keyword>
<evidence type="ECO:0000259" key="7">
    <source>
        <dbReference type="Pfam" id="PF18052"/>
    </source>
</evidence>
<dbReference type="InterPro" id="IPR058922">
    <property type="entry name" value="WHD_DRP"/>
</dbReference>
<accession>A0A7N2L5B5</accession>
<keyword evidence="11" id="KW-1185">Reference proteome</keyword>
<evidence type="ECO:0000256" key="2">
    <source>
        <dbReference type="ARBA" id="ARBA00022737"/>
    </source>
</evidence>
<dbReference type="InterPro" id="IPR042197">
    <property type="entry name" value="Apaf_helical"/>
</dbReference>
<organism evidence="10 11">
    <name type="scientific">Quercus lobata</name>
    <name type="common">Valley oak</name>
    <dbReference type="NCBI Taxonomy" id="97700"/>
    <lineage>
        <taxon>Eukaryota</taxon>
        <taxon>Viridiplantae</taxon>
        <taxon>Streptophyta</taxon>
        <taxon>Embryophyta</taxon>
        <taxon>Tracheophyta</taxon>
        <taxon>Spermatophyta</taxon>
        <taxon>Magnoliopsida</taxon>
        <taxon>eudicotyledons</taxon>
        <taxon>Gunneridae</taxon>
        <taxon>Pentapetalae</taxon>
        <taxon>rosids</taxon>
        <taxon>fabids</taxon>
        <taxon>Fagales</taxon>
        <taxon>Fagaceae</taxon>
        <taxon>Quercus</taxon>
    </lineage>
</organism>
<dbReference type="Proteomes" id="UP000594261">
    <property type="component" value="Chromosome 3"/>
</dbReference>
<dbReference type="Gene3D" id="3.80.10.10">
    <property type="entry name" value="Ribonuclease Inhibitor"/>
    <property type="match status" value="3"/>
</dbReference>
<protein>
    <recommendedName>
        <fullName evidence="12">CC-NBS-LRR protein</fullName>
    </recommendedName>
</protein>
<dbReference type="SUPFAM" id="SSF52540">
    <property type="entry name" value="P-loop containing nucleoside triphosphate hydrolases"/>
    <property type="match status" value="1"/>
</dbReference>
<dbReference type="GO" id="GO:0043531">
    <property type="term" value="F:ADP binding"/>
    <property type="evidence" value="ECO:0007669"/>
    <property type="project" value="InterPro"/>
</dbReference>
<dbReference type="InterPro" id="IPR036388">
    <property type="entry name" value="WH-like_DNA-bd_sf"/>
</dbReference>
<name>A0A7N2L5B5_QUELO</name>
<dbReference type="Gene3D" id="3.40.50.300">
    <property type="entry name" value="P-loop containing nucleotide triphosphate hydrolases"/>
    <property type="match status" value="1"/>
</dbReference>
<evidence type="ECO:0000313" key="10">
    <source>
        <dbReference type="EnsemblPlants" id="QL03p011881:mrna:CDS:1"/>
    </source>
</evidence>